<dbReference type="SUPFAM" id="SSF52206">
    <property type="entry name" value="Hypothetical protein MTH538"/>
    <property type="match status" value="1"/>
</dbReference>
<reference evidence="2" key="1">
    <citation type="journal article" date="2014" name="Int. J. Syst. Evol. Microbiol.">
        <title>Complete genome sequence of Corynebacterium casei LMG S-19264T (=DSM 44701T), isolated from a smear-ripened cheese.</title>
        <authorList>
            <consortium name="US DOE Joint Genome Institute (JGI-PGF)"/>
            <person name="Walter F."/>
            <person name="Albersmeier A."/>
            <person name="Kalinowski J."/>
            <person name="Ruckert C."/>
        </authorList>
    </citation>
    <scope>NUCLEOTIDE SEQUENCE</scope>
    <source>
        <strain evidence="2">CGMCC 1.10998</strain>
    </source>
</reference>
<comment type="caution">
    <text evidence="2">The sequence shown here is derived from an EMBL/GenBank/DDBJ whole genome shotgun (WGS) entry which is preliminary data.</text>
</comment>
<reference evidence="2" key="2">
    <citation type="submission" date="2020-09" db="EMBL/GenBank/DDBJ databases">
        <authorList>
            <person name="Sun Q."/>
            <person name="Zhou Y."/>
        </authorList>
    </citation>
    <scope>NUCLEOTIDE SEQUENCE</scope>
    <source>
        <strain evidence="2">CGMCC 1.10998</strain>
    </source>
</reference>
<feature type="domain" description="Thoeris protein ThsB TIR-like" evidence="1">
    <location>
        <begin position="7"/>
        <end position="100"/>
    </location>
</feature>
<protein>
    <recommendedName>
        <fullName evidence="1">Thoeris protein ThsB TIR-like domain-containing protein</fullName>
    </recommendedName>
</protein>
<evidence type="ECO:0000313" key="2">
    <source>
        <dbReference type="EMBL" id="GGC83527.1"/>
    </source>
</evidence>
<dbReference type="Pfam" id="PF08937">
    <property type="entry name" value="ThsB_TIR"/>
    <property type="match status" value="1"/>
</dbReference>
<gene>
    <name evidence="2" type="ORF">GCM10011396_33670</name>
</gene>
<dbReference type="Gene3D" id="3.40.50.11200">
    <property type="match status" value="1"/>
</dbReference>
<dbReference type="InterPro" id="IPR015032">
    <property type="entry name" value="ThsB__TIR-like_domain"/>
</dbReference>
<name>A0A916UQP4_9BURK</name>
<dbReference type="EMBL" id="BMED01000003">
    <property type="protein sequence ID" value="GGC83527.1"/>
    <property type="molecule type" value="Genomic_DNA"/>
</dbReference>
<accession>A0A916UQP4</accession>
<dbReference type="InterPro" id="IPR036490">
    <property type="entry name" value="ThsB_TIR-like_sf"/>
</dbReference>
<evidence type="ECO:0000313" key="3">
    <source>
        <dbReference type="Proteomes" id="UP000637423"/>
    </source>
</evidence>
<proteinExistence type="predicted"/>
<organism evidence="2 3">
    <name type="scientific">Undibacterium terreum</name>
    <dbReference type="NCBI Taxonomy" id="1224302"/>
    <lineage>
        <taxon>Bacteria</taxon>
        <taxon>Pseudomonadati</taxon>
        <taxon>Pseudomonadota</taxon>
        <taxon>Betaproteobacteria</taxon>
        <taxon>Burkholderiales</taxon>
        <taxon>Oxalobacteraceae</taxon>
        <taxon>Undibacterium</taxon>
    </lineage>
</organism>
<keyword evidence="3" id="KW-1185">Reference proteome</keyword>
<evidence type="ECO:0000259" key="1">
    <source>
        <dbReference type="Pfam" id="PF08937"/>
    </source>
</evidence>
<dbReference type="Proteomes" id="UP000637423">
    <property type="component" value="Unassembled WGS sequence"/>
</dbReference>
<sequence>MPKRKTFYSFHFKNDVMRVQQIRNIGSLEDNKPVSANDWETVKKSGDASIKKWIDDNMDGRTCVVVLIGEETASRPWVKYEIEKAWKDGRGLLGIHIHSLNCPNNGKGSMGASPFTGLKFTDSDGKVKTIPCKNPSVNNAYNDIKDNLEKWIEEAIALRA</sequence>
<dbReference type="AlphaFoldDB" id="A0A916UQP4"/>